<protein>
    <submittedName>
        <fullName evidence="1">Uncharacterized protein</fullName>
    </submittedName>
</protein>
<sequence>MAPSIASLIQFSILGLLGYILAGAPLLSILLPSSRSAHEVQVLSGDKLESLVVPEKGLKCPEHGYGVHIFEREPLVVYIEGFLSGEEAEHVVRMSESKFTPSTVWTSGIEHLDPSVRRSEKAQLDRDVVVKCIEDRARKFQGWRPHLFIEKLWSQRYTENGHYRHHYDWSTSTKSCGRVSSFMVYLEANCTGGGTNFPRLRKPVEKSWCRFIECGEDGGEVVGMEAEEGVTFKPIKGNAVFWENLRADGSGYKESWHAGLPVKSGIKIGLNIWSWYQEGWAPEGE</sequence>
<proteinExistence type="predicted"/>
<evidence type="ECO:0000313" key="2">
    <source>
        <dbReference type="Proteomes" id="UP000799755"/>
    </source>
</evidence>
<keyword evidence="2" id="KW-1185">Reference proteome</keyword>
<accession>A0ACB6R6W1</accession>
<reference evidence="1" key="1">
    <citation type="journal article" date="2020" name="Stud. Mycol.">
        <title>101 Dothideomycetes genomes: a test case for predicting lifestyles and emergence of pathogens.</title>
        <authorList>
            <person name="Haridas S."/>
            <person name="Albert R."/>
            <person name="Binder M."/>
            <person name="Bloem J."/>
            <person name="Labutti K."/>
            <person name="Salamov A."/>
            <person name="Andreopoulos B."/>
            <person name="Baker S."/>
            <person name="Barry K."/>
            <person name="Bills G."/>
            <person name="Bluhm B."/>
            <person name="Cannon C."/>
            <person name="Castanera R."/>
            <person name="Culley D."/>
            <person name="Daum C."/>
            <person name="Ezra D."/>
            <person name="Gonzalez J."/>
            <person name="Henrissat B."/>
            <person name="Kuo A."/>
            <person name="Liang C."/>
            <person name="Lipzen A."/>
            <person name="Lutzoni F."/>
            <person name="Magnuson J."/>
            <person name="Mondo S."/>
            <person name="Nolan M."/>
            <person name="Ohm R."/>
            <person name="Pangilinan J."/>
            <person name="Park H.-J."/>
            <person name="Ramirez L."/>
            <person name="Alfaro M."/>
            <person name="Sun H."/>
            <person name="Tritt A."/>
            <person name="Yoshinaga Y."/>
            <person name="Zwiers L.-H."/>
            <person name="Turgeon B."/>
            <person name="Goodwin S."/>
            <person name="Spatafora J."/>
            <person name="Crous P."/>
            <person name="Grigoriev I."/>
        </authorList>
    </citation>
    <scope>NUCLEOTIDE SEQUENCE</scope>
    <source>
        <strain evidence="1">ATCC 200398</strain>
    </source>
</reference>
<gene>
    <name evidence="1" type="ORF">BDR25DRAFT_301443</name>
</gene>
<organism evidence="1 2">
    <name type="scientific">Lindgomyces ingoldianus</name>
    <dbReference type="NCBI Taxonomy" id="673940"/>
    <lineage>
        <taxon>Eukaryota</taxon>
        <taxon>Fungi</taxon>
        <taxon>Dikarya</taxon>
        <taxon>Ascomycota</taxon>
        <taxon>Pezizomycotina</taxon>
        <taxon>Dothideomycetes</taxon>
        <taxon>Pleosporomycetidae</taxon>
        <taxon>Pleosporales</taxon>
        <taxon>Lindgomycetaceae</taxon>
        <taxon>Lindgomyces</taxon>
    </lineage>
</organism>
<dbReference type="Proteomes" id="UP000799755">
    <property type="component" value="Unassembled WGS sequence"/>
</dbReference>
<evidence type="ECO:0000313" key="1">
    <source>
        <dbReference type="EMBL" id="KAF2474812.1"/>
    </source>
</evidence>
<dbReference type="EMBL" id="MU003497">
    <property type="protein sequence ID" value="KAF2474812.1"/>
    <property type="molecule type" value="Genomic_DNA"/>
</dbReference>
<comment type="caution">
    <text evidence="1">The sequence shown here is derived from an EMBL/GenBank/DDBJ whole genome shotgun (WGS) entry which is preliminary data.</text>
</comment>
<name>A0ACB6R6W1_9PLEO</name>